<dbReference type="EMBL" id="AAMT01000015">
    <property type="protein sequence ID" value="EAQ11511.1"/>
    <property type="molecule type" value="Genomic_DNA"/>
</dbReference>
<dbReference type="GO" id="GO:0016747">
    <property type="term" value="F:acyltransferase activity, transferring groups other than amino-acyl groups"/>
    <property type="evidence" value="ECO:0007669"/>
    <property type="project" value="InterPro"/>
</dbReference>
<dbReference type="Proteomes" id="UP000002931">
    <property type="component" value="Unassembled WGS sequence"/>
</dbReference>
<evidence type="ECO:0000313" key="3">
    <source>
        <dbReference type="Proteomes" id="UP000002931"/>
    </source>
</evidence>
<dbReference type="HOGENOM" id="CLU_128690_0_0_5"/>
<dbReference type="PROSITE" id="PS51186">
    <property type="entry name" value="GNAT"/>
    <property type="match status" value="1"/>
</dbReference>
<dbReference type="OrthoDB" id="6293260at2"/>
<organism evidence="2 3">
    <name type="scientific">Maritimibacter alkaliphilus HTCC2654</name>
    <dbReference type="NCBI Taxonomy" id="314271"/>
    <lineage>
        <taxon>Bacteria</taxon>
        <taxon>Pseudomonadati</taxon>
        <taxon>Pseudomonadota</taxon>
        <taxon>Alphaproteobacteria</taxon>
        <taxon>Rhodobacterales</taxon>
        <taxon>Roseobacteraceae</taxon>
        <taxon>Maritimibacter</taxon>
    </lineage>
</organism>
<proteinExistence type="predicted"/>
<dbReference type="InterPro" id="IPR000182">
    <property type="entry name" value="GNAT_dom"/>
</dbReference>
<dbReference type="SUPFAM" id="SSF55729">
    <property type="entry name" value="Acyl-CoA N-acyltransferases (Nat)"/>
    <property type="match status" value="1"/>
</dbReference>
<keyword evidence="3" id="KW-1185">Reference proteome</keyword>
<dbReference type="Gene3D" id="3.40.630.30">
    <property type="match status" value="1"/>
</dbReference>
<protein>
    <recommendedName>
        <fullName evidence="1">N-acetyltransferase domain-containing protein</fullName>
    </recommendedName>
</protein>
<evidence type="ECO:0000313" key="2">
    <source>
        <dbReference type="EMBL" id="EAQ11511.1"/>
    </source>
</evidence>
<dbReference type="RefSeq" id="WP_008328227.1">
    <property type="nucleotide sequence ID" value="NZ_CH902578.1"/>
</dbReference>
<dbReference type="InterPro" id="IPR016181">
    <property type="entry name" value="Acyl_CoA_acyltransferase"/>
</dbReference>
<dbReference type="STRING" id="314271.RB2654_02080"/>
<accession>A3VK05</accession>
<feature type="domain" description="N-acetyltransferase" evidence="1">
    <location>
        <begin position="32"/>
        <end position="172"/>
    </location>
</feature>
<name>A3VK05_9RHOB</name>
<dbReference type="InterPro" id="IPR051531">
    <property type="entry name" value="N-acetyltransferase"/>
</dbReference>
<evidence type="ECO:0000259" key="1">
    <source>
        <dbReference type="PROSITE" id="PS51186"/>
    </source>
</evidence>
<gene>
    <name evidence="2" type="ORF">RB2654_02080</name>
</gene>
<comment type="caution">
    <text evidence="2">The sequence shown here is derived from an EMBL/GenBank/DDBJ whole genome shotgun (WGS) entry which is preliminary data.</text>
</comment>
<reference evidence="2 3" key="1">
    <citation type="journal article" date="2010" name="J. Bacteriol.">
        <title>Genome sequences of Pelagibaca bermudensis HTCC2601T and Maritimibacter alkaliphilus HTCC2654T, the type strains of two marine Roseobacter genera.</title>
        <authorList>
            <person name="Thrash J.C."/>
            <person name="Cho J.C."/>
            <person name="Ferriera S."/>
            <person name="Johnson J."/>
            <person name="Vergin K.L."/>
            <person name="Giovannoni S.J."/>
        </authorList>
    </citation>
    <scope>NUCLEOTIDE SEQUENCE [LARGE SCALE GENOMIC DNA]</scope>
    <source>
        <strain evidence="2 3">HTCC2654</strain>
    </source>
</reference>
<dbReference type="eggNOG" id="COG1670">
    <property type="taxonomic scope" value="Bacteria"/>
</dbReference>
<dbReference type="PANTHER" id="PTHR43792">
    <property type="entry name" value="GNAT FAMILY, PUTATIVE (AFU_ORTHOLOGUE AFUA_3G00765)-RELATED-RELATED"/>
    <property type="match status" value="1"/>
</dbReference>
<dbReference type="Pfam" id="PF13302">
    <property type="entry name" value="Acetyltransf_3"/>
    <property type="match status" value="1"/>
</dbReference>
<dbReference type="AlphaFoldDB" id="A3VK05"/>
<sequence>MQITSFLTDRYTVRPWRSALSDPAARADLETALARTLTPEVLAHLPPSLTLGPGDRVADWIDAREAESDVLTVTTASDGELIGLVILAQDPDAALPTVHLGYLFAKSAWGRGAASEVVTGLVQSLRASAPIRLIGGVDPANPASARVLEKTGFARDPARSSADSTIYTKDLA</sequence>